<dbReference type="Gene3D" id="3.40.50.1820">
    <property type="entry name" value="alpha/beta hydrolase"/>
    <property type="match status" value="2"/>
</dbReference>
<keyword evidence="3" id="KW-0378">Hydrolase</keyword>
<evidence type="ECO:0000259" key="2">
    <source>
        <dbReference type="Pfam" id="PF12146"/>
    </source>
</evidence>
<gene>
    <name evidence="3" type="ORF">JI739_03210</name>
</gene>
<dbReference type="PANTHER" id="PTHR42886:SF53">
    <property type="entry name" value="ALPHA_BETA-HYDROLASES SUPERFAMILY PROTEIN"/>
    <property type="match status" value="1"/>
</dbReference>
<sequence length="589" mass="63370">MTQATPLRLRLDEGWCHAWWHAPAAPARGLTVVLCPPIGYEAVASYPTQVQLARHLAAAGLPVLRIDYHGTGDSDGDDTQPGRVPAWLASVQAAVAEAMRLGDGGAIALVGIRMGATLAAEAAARLGGVDSLLLWAPLPGGKAFVREIRAAGDSADDGSLHGFGFHYGTQTVRDLEALDLRQLATPPARRAWLIPRDDVTVAGPLPRLLSALGVDTRFDGLPGYAAMVSGEPRGGVLDAPTLDALTRWLCESPAAVPRELSPRDPAPARCGHTGGVVEETLWLGPTHPLAGVLATPLRADDRQRQTGVILLNVGANYRVGPHRLYVKAARAMAAAGWPTLRLDLAGLGDSPPHPGQGWASLYDRDATQDVRQAMDALAARGCREFVLMGVCSGSFVAFQSALVDERVASVVLMNSRLLEWTPGQPGDAWQSSMQQHAKSSDWYLRAALTAEPWRRLLRGEVNVRLVARRFADLARARLARLLSGDGHDPLRARMEGLCRRGTDVLMVVSDADDGRDYVEFHFGAEGRRMRAHPNFRMVYVKDADHTFSRPGNQDQVLPELLRHLEARAAGLDQPAQEAHTLLVGPAHAG</sequence>
<dbReference type="Proteomes" id="UP000613011">
    <property type="component" value="Unassembled WGS sequence"/>
</dbReference>
<proteinExistence type="predicted"/>
<organism evidence="3 4">
    <name type="scientific">Ramlibacter aurantiacus</name>
    <dbReference type="NCBI Taxonomy" id="2801330"/>
    <lineage>
        <taxon>Bacteria</taxon>
        <taxon>Pseudomonadati</taxon>
        <taxon>Pseudomonadota</taxon>
        <taxon>Betaproteobacteria</taxon>
        <taxon>Burkholderiales</taxon>
        <taxon>Comamonadaceae</taxon>
        <taxon>Ramlibacter</taxon>
    </lineage>
</organism>
<dbReference type="AlphaFoldDB" id="A0A936ZCZ9"/>
<dbReference type="EMBL" id="JAEQNA010000001">
    <property type="protein sequence ID" value="MBL0419349.1"/>
    <property type="molecule type" value="Genomic_DNA"/>
</dbReference>
<name>A0A936ZCZ9_9BURK</name>
<protein>
    <submittedName>
        <fullName evidence="3">Alpha/beta hydrolase</fullName>
    </submittedName>
</protein>
<dbReference type="InterPro" id="IPR029058">
    <property type="entry name" value="AB_hydrolase_fold"/>
</dbReference>
<feature type="domain" description="Serine aminopeptidase S33" evidence="2">
    <location>
        <begin position="51"/>
        <end position="140"/>
    </location>
</feature>
<reference evidence="3" key="1">
    <citation type="submission" date="2021-01" db="EMBL/GenBank/DDBJ databases">
        <title>Ramlibacter sp. strain AW1 16S ribosomal RNA gene Genome sequencing and assembly.</title>
        <authorList>
            <person name="Kang M."/>
        </authorList>
    </citation>
    <scope>NUCLEOTIDE SEQUENCE</scope>
    <source>
        <strain evidence="3">AW1</strain>
    </source>
</reference>
<dbReference type="RefSeq" id="WP_201682388.1">
    <property type="nucleotide sequence ID" value="NZ_JAEQNA010000001.1"/>
</dbReference>
<keyword evidence="4" id="KW-1185">Reference proteome</keyword>
<dbReference type="Pfam" id="PF12146">
    <property type="entry name" value="Hydrolase_4"/>
    <property type="match status" value="1"/>
</dbReference>
<feature type="domain" description="AB hydrolase-1" evidence="1">
    <location>
        <begin position="325"/>
        <end position="423"/>
    </location>
</feature>
<dbReference type="GO" id="GO:0016787">
    <property type="term" value="F:hydrolase activity"/>
    <property type="evidence" value="ECO:0007669"/>
    <property type="project" value="UniProtKB-KW"/>
</dbReference>
<accession>A0A936ZCZ9</accession>
<evidence type="ECO:0000313" key="3">
    <source>
        <dbReference type="EMBL" id="MBL0419349.1"/>
    </source>
</evidence>
<dbReference type="SUPFAM" id="SSF53474">
    <property type="entry name" value="alpha/beta-Hydrolases"/>
    <property type="match status" value="2"/>
</dbReference>
<evidence type="ECO:0000259" key="1">
    <source>
        <dbReference type="Pfam" id="PF00561"/>
    </source>
</evidence>
<dbReference type="PANTHER" id="PTHR42886">
    <property type="entry name" value="RE40534P-RELATED"/>
    <property type="match status" value="1"/>
</dbReference>
<dbReference type="Pfam" id="PF00561">
    <property type="entry name" value="Abhydrolase_1"/>
    <property type="match status" value="1"/>
</dbReference>
<dbReference type="InterPro" id="IPR022742">
    <property type="entry name" value="Hydrolase_4"/>
</dbReference>
<comment type="caution">
    <text evidence="3">The sequence shown here is derived from an EMBL/GenBank/DDBJ whole genome shotgun (WGS) entry which is preliminary data.</text>
</comment>
<evidence type="ECO:0000313" key="4">
    <source>
        <dbReference type="Proteomes" id="UP000613011"/>
    </source>
</evidence>
<dbReference type="InterPro" id="IPR000073">
    <property type="entry name" value="AB_hydrolase_1"/>
</dbReference>